<comment type="similarity">
    <text evidence="1">Belongs to the multi antimicrobial extrusion (MATE) (TC 2.A.66.1) family.</text>
</comment>
<keyword evidence="2" id="KW-0472">Membrane</keyword>
<accession>A0A835HND7</accession>
<feature type="non-terminal residue" evidence="3">
    <location>
        <position position="333"/>
    </location>
</feature>
<feature type="transmembrane region" description="Helical" evidence="2">
    <location>
        <begin position="87"/>
        <end position="109"/>
    </location>
</feature>
<evidence type="ECO:0000256" key="1">
    <source>
        <dbReference type="ARBA" id="ARBA00010199"/>
    </source>
</evidence>
<evidence type="ECO:0000256" key="2">
    <source>
        <dbReference type="SAM" id="Phobius"/>
    </source>
</evidence>
<feature type="transmembrane region" description="Helical" evidence="2">
    <location>
        <begin position="121"/>
        <end position="143"/>
    </location>
</feature>
<dbReference type="PANTHER" id="PTHR11206">
    <property type="entry name" value="MULTIDRUG RESISTANCE PROTEIN"/>
    <property type="match status" value="1"/>
</dbReference>
<feature type="transmembrane region" description="Helical" evidence="2">
    <location>
        <begin position="261"/>
        <end position="282"/>
    </location>
</feature>
<feature type="transmembrane region" description="Helical" evidence="2">
    <location>
        <begin position="239"/>
        <end position="255"/>
    </location>
</feature>
<keyword evidence="2" id="KW-1133">Transmembrane helix</keyword>
<gene>
    <name evidence="3" type="ORF">IFM89_030543</name>
</gene>
<feature type="transmembrane region" description="Helical" evidence="2">
    <location>
        <begin position="23"/>
        <end position="44"/>
    </location>
</feature>
<evidence type="ECO:0000313" key="3">
    <source>
        <dbReference type="EMBL" id="KAF9602655.1"/>
    </source>
</evidence>
<keyword evidence="2" id="KW-0812">Transmembrane</keyword>
<name>A0A835HND7_9MAGN</name>
<proteinExistence type="inferred from homology"/>
<sequence length="333" mass="36942">RHCGQAVGARQINMLGIHMQRSWIITGVTALVLTPTYILTTPILKLFHQSANVSELAGRYSIWVIPQLFAYALNFPMHKFLQSHSKVWAITVICLVALLFHILLNWVLVIKFGHGLVGDAIAGNISWAFVVVAQMLYVVFGCFPDSWTGFSMLAFNSLVGFVKLSLSSAVMLCLDIWYATALILMVGHLKHPEIAVDAISTCLNSQVWALNIATGFSAAARCSSRCRLAIMGCFCEHRVYYLFGLPISILLGYKFEFGVQGIWSGILGGCLLQTVMLLFITIRTNWQKEALQAELRVKTWGGPSKSLNLQKTCHNAHLGVDEAYLSVHLCKFT</sequence>
<keyword evidence="4" id="KW-1185">Reference proteome</keyword>
<dbReference type="OrthoDB" id="2126698at2759"/>
<dbReference type="AlphaFoldDB" id="A0A835HND7"/>
<organism evidence="3 4">
    <name type="scientific">Coptis chinensis</name>
    <dbReference type="NCBI Taxonomy" id="261450"/>
    <lineage>
        <taxon>Eukaryota</taxon>
        <taxon>Viridiplantae</taxon>
        <taxon>Streptophyta</taxon>
        <taxon>Embryophyta</taxon>
        <taxon>Tracheophyta</taxon>
        <taxon>Spermatophyta</taxon>
        <taxon>Magnoliopsida</taxon>
        <taxon>Ranunculales</taxon>
        <taxon>Ranunculaceae</taxon>
        <taxon>Coptidoideae</taxon>
        <taxon>Coptis</taxon>
    </lineage>
</organism>
<dbReference type="GO" id="GO:0016020">
    <property type="term" value="C:membrane"/>
    <property type="evidence" value="ECO:0007669"/>
    <property type="project" value="InterPro"/>
</dbReference>
<dbReference type="Pfam" id="PF01554">
    <property type="entry name" value="MatE"/>
    <property type="match status" value="1"/>
</dbReference>
<dbReference type="InterPro" id="IPR002528">
    <property type="entry name" value="MATE_fam"/>
</dbReference>
<dbReference type="GO" id="GO:0042910">
    <property type="term" value="F:xenobiotic transmembrane transporter activity"/>
    <property type="evidence" value="ECO:0007669"/>
    <property type="project" value="InterPro"/>
</dbReference>
<dbReference type="GO" id="GO:0015297">
    <property type="term" value="F:antiporter activity"/>
    <property type="evidence" value="ECO:0007669"/>
    <property type="project" value="InterPro"/>
</dbReference>
<reference evidence="3 4" key="1">
    <citation type="submission" date="2020-10" db="EMBL/GenBank/DDBJ databases">
        <title>The Coptis chinensis genome and diversification of protoberbering-type alkaloids.</title>
        <authorList>
            <person name="Wang B."/>
            <person name="Shu S."/>
            <person name="Song C."/>
            <person name="Liu Y."/>
        </authorList>
    </citation>
    <scope>NUCLEOTIDE SEQUENCE [LARGE SCALE GENOMIC DNA]</scope>
    <source>
        <strain evidence="3">HL-2020</strain>
        <tissue evidence="3">Leaf</tissue>
    </source>
</reference>
<dbReference type="Proteomes" id="UP000631114">
    <property type="component" value="Unassembled WGS sequence"/>
</dbReference>
<protein>
    <recommendedName>
        <fullName evidence="5">Protein DETOXIFICATION</fullName>
    </recommendedName>
</protein>
<dbReference type="EMBL" id="JADFTS010000006">
    <property type="protein sequence ID" value="KAF9602655.1"/>
    <property type="molecule type" value="Genomic_DNA"/>
</dbReference>
<comment type="caution">
    <text evidence="3">The sequence shown here is derived from an EMBL/GenBank/DDBJ whole genome shotgun (WGS) entry which is preliminary data.</text>
</comment>
<evidence type="ECO:0000313" key="4">
    <source>
        <dbReference type="Proteomes" id="UP000631114"/>
    </source>
</evidence>
<evidence type="ECO:0008006" key="5">
    <source>
        <dbReference type="Google" id="ProtNLM"/>
    </source>
</evidence>
<feature type="transmembrane region" description="Helical" evidence="2">
    <location>
        <begin position="164"/>
        <end position="186"/>
    </location>
</feature>